<dbReference type="PANTHER" id="PTHR43788:SF6">
    <property type="entry name" value="DNA HELICASE B"/>
    <property type="match status" value="1"/>
</dbReference>
<evidence type="ECO:0000256" key="1">
    <source>
        <dbReference type="ARBA" id="ARBA00022722"/>
    </source>
</evidence>
<comment type="catalytic activity">
    <reaction evidence="11">
        <text>ATP + H2O = ADP + phosphate + H(+)</text>
        <dbReference type="Rhea" id="RHEA:13065"/>
        <dbReference type="ChEBI" id="CHEBI:15377"/>
        <dbReference type="ChEBI" id="CHEBI:15378"/>
        <dbReference type="ChEBI" id="CHEBI:30616"/>
        <dbReference type="ChEBI" id="CHEBI:43474"/>
        <dbReference type="ChEBI" id="CHEBI:456216"/>
        <dbReference type="EC" id="5.6.2.3"/>
    </reaction>
</comment>
<evidence type="ECO:0000259" key="13">
    <source>
        <dbReference type="Pfam" id="PF21185"/>
    </source>
</evidence>
<comment type="caution">
    <text evidence="14">The sequence shown here is derived from an EMBL/GenBank/DDBJ whole genome shotgun (WGS) entry which is preliminary data.</text>
</comment>
<feature type="domain" description="UvrD-like helicase C-terminal" evidence="12">
    <location>
        <begin position="620"/>
        <end position="666"/>
    </location>
</feature>
<evidence type="ECO:0000259" key="12">
    <source>
        <dbReference type="Pfam" id="PF13538"/>
    </source>
</evidence>
<dbReference type="Proteomes" id="UP001252613">
    <property type="component" value="Unassembled WGS sequence"/>
</dbReference>
<dbReference type="AlphaFoldDB" id="A0AAW8M5C4"/>
<dbReference type="GO" id="GO:0000724">
    <property type="term" value="P:double-strand break repair via homologous recombination"/>
    <property type="evidence" value="ECO:0007669"/>
    <property type="project" value="UniProtKB-UniRule"/>
</dbReference>
<dbReference type="SUPFAM" id="SSF52540">
    <property type="entry name" value="P-loop containing nucleoside triphosphate hydrolases"/>
    <property type="match status" value="2"/>
</dbReference>
<organism evidence="14 15">
    <name type="scientific">Pseudomonas brassicacearum</name>
    <dbReference type="NCBI Taxonomy" id="930166"/>
    <lineage>
        <taxon>Bacteria</taxon>
        <taxon>Pseudomonadati</taxon>
        <taxon>Pseudomonadota</taxon>
        <taxon>Gammaproteobacteria</taxon>
        <taxon>Pseudomonadales</taxon>
        <taxon>Pseudomonadaceae</taxon>
        <taxon>Pseudomonas</taxon>
    </lineage>
</organism>
<dbReference type="GO" id="GO:0017116">
    <property type="term" value="F:single-stranded DNA helicase activity"/>
    <property type="evidence" value="ECO:0007669"/>
    <property type="project" value="TreeGrafter"/>
</dbReference>
<dbReference type="Gene3D" id="1.10.10.1020">
    <property type="entry name" value="RecBCD complex, subunit RecD, N-terminal domain"/>
    <property type="match status" value="1"/>
</dbReference>
<dbReference type="GO" id="GO:0005524">
    <property type="term" value="F:ATP binding"/>
    <property type="evidence" value="ECO:0007669"/>
    <property type="project" value="UniProtKB-UniRule"/>
</dbReference>
<dbReference type="InterPro" id="IPR027785">
    <property type="entry name" value="UvrD-like_helicase_C"/>
</dbReference>
<keyword evidence="9 11" id="KW-0234">DNA repair</keyword>
<comment type="subunit">
    <text evidence="11">Heterotrimer of RecB, RecC and RecD. All subunits contribute to DNA-binding.</text>
</comment>
<feature type="binding site" evidence="11">
    <location>
        <begin position="221"/>
        <end position="228"/>
    </location>
    <ligand>
        <name>ATP</name>
        <dbReference type="ChEBI" id="CHEBI:30616"/>
    </ligand>
</feature>
<dbReference type="GO" id="GO:0008854">
    <property type="term" value="F:exodeoxyribonuclease V activity"/>
    <property type="evidence" value="ECO:0007669"/>
    <property type="project" value="InterPro"/>
</dbReference>
<comment type="function">
    <text evidence="11">A helicase/nuclease that prepares dsDNA breaks (DSB) for recombinational DNA repair. Binds to DSBs and unwinds DNA via a highly rapid and processive ATP-dependent bidirectional helicase activity. Unwinds dsDNA until it encounters a Chi (crossover hotspot instigator) sequence from the 3' direction. Cuts ssDNA a few nucleotides 3' to the Chi site. The properties and activities of the enzyme are changed at Chi. The Chi-altered holoenzyme produces a long 3'-ssDNA overhang and facilitates RecA-binding to the ssDNA for homologous DNA recombination and repair. Holoenzyme degrades any linearized DNA that is unable to undergo homologous recombination. In the holoenzyme this subunit has ssDNA-dependent ATPase and 5'-3' helicase activity. When added to pre-assembled RecBC greatly stimulates nuclease activity and augments holoenzyme processivity. Negatively regulates the RecA-loading ability of RecBCD.</text>
</comment>
<evidence type="ECO:0000256" key="11">
    <source>
        <dbReference type="HAMAP-Rule" id="MF_01487"/>
    </source>
</evidence>
<dbReference type="InterPro" id="IPR027417">
    <property type="entry name" value="P-loop_NTPase"/>
</dbReference>
<dbReference type="Gene3D" id="3.40.50.300">
    <property type="entry name" value="P-loop containing nucleotide triphosphate hydrolases"/>
    <property type="match status" value="3"/>
</dbReference>
<dbReference type="InterPro" id="IPR006344">
    <property type="entry name" value="RecD"/>
</dbReference>
<evidence type="ECO:0000256" key="8">
    <source>
        <dbReference type="ARBA" id="ARBA00023125"/>
    </source>
</evidence>
<dbReference type="CDD" id="cd18809">
    <property type="entry name" value="SF1_C_RecD"/>
    <property type="match status" value="1"/>
</dbReference>
<evidence type="ECO:0000256" key="4">
    <source>
        <dbReference type="ARBA" id="ARBA00022801"/>
    </source>
</evidence>
<evidence type="ECO:0000256" key="7">
    <source>
        <dbReference type="ARBA" id="ARBA00022840"/>
    </source>
</evidence>
<gene>
    <name evidence="11" type="primary">recD</name>
    <name evidence="14" type="ORF">J2W43_000914</name>
</gene>
<keyword evidence="5 11" id="KW-0347">Helicase</keyword>
<sequence length="696" mass="76506">MSRSFADLLPLSSDDEGLGDLAPLSRADALLLLLTRWVERGWLRALDKAFVAFLHELAPDDDPLVLLAAALTSHQLGHGHVCLDLFETLKEPDFALSLPPEGDLQAGVLPSQILRSLDGAHWCKVLASSRLVALAVDDSEQARQRPLVLSGKRLYLRRYWAYERRIDEALRQRLAGHEAGAGDLRDRLEGLFGPASGAGPIDWQKLACALATRAGFSIVTGGPGTGKTTTVVRLLALLQAPAVEAGKPLRIRLAAPTGKAAARLTESISQQVRTLDVVEAVRERIPCEVTTVHRLLGSRPGTRHFRHHAGNRLPLDVLVVDEASMIDLEMMANLLDALPAHARLVLLGDKDQLASVEAGAVLGDLCRDAEEGWYNPQTRAWLESVSGENLSASDLQQDLDGTHPLAQQVVMLRHSRRFGEGSGIGQLARWVNQQQPEKARRLLADGQHADLFCLALKGEHDGALERLVLEGQPQGPLGYGHYLNLLRQRRPAISRPLEDNCWADWAREVLSAFDEFQLLCAVRKGPWGVEGLNQRITAALLKARLIDSDHLWYEGRPVLMTRNDYGLGLMNGDIGIALKLPEREGPNAGKQVLRVAFPRNDGQGGVRFVLPSRLTDVETVYAMTVHKSQGSEFTHTALILPDALNPVLTKELVYTAITRGKQWFSLIEPRAGVFEEAVQRKVKRLSGLMLELEQAD</sequence>
<keyword evidence="1 11" id="KW-0540">Nuclease</keyword>
<dbReference type="CDD" id="cd17933">
    <property type="entry name" value="DEXSc_RecD-like"/>
    <property type="match status" value="1"/>
</dbReference>
<dbReference type="InterPro" id="IPR041851">
    <property type="entry name" value="RecD_N_sf"/>
</dbReference>
<feature type="domain" description="RecBCD enzyme subunit RecD N-terminal" evidence="13">
    <location>
        <begin position="39"/>
        <end position="155"/>
    </location>
</feature>
<evidence type="ECO:0000313" key="14">
    <source>
        <dbReference type="EMBL" id="MDR6956938.1"/>
    </source>
</evidence>
<evidence type="ECO:0000256" key="10">
    <source>
        <dbReference type="ARBA" id="ARBA00023235"/>
    </source>
</evidence>
<dbReference type="EMBL" id="JAVDVC010000002">
    <property type="protein sequence ID" value="MDR6956938.1"/>
    <property type="molecule type" value="Genomic_DNA"/>
</dbReference>
<evidence type="ECO:0000256" key="2">
    <source>
        <dbReference type="ARBA" id="ARBA00022741"/>
    </source>
</evidence>
<dbReference type="GO" id="GO:0009338">
    <property type="term" value="C:exodeoxyribonuclease V complex"/>
    <property type="evidence" value="ECO:0007669"/>
    <property type="project" value="InterPro"/>
</dbReference>
<dbReference type="EC" id="5.6.2.3" evidence="11"/>
<dbReference type="InterPro" id="IPR049550">
    <property type="entry name" value="RecD_N"/>
</dbReference>
<keyword evidence="8 11" id="KW-0238">DNA-binding</keyword>
<evidence type="ECO:0000256" key="6">
    <source>
        <dbReference type="ARBA" id="ARBA00022839"/>
    </source>
</evidence>
<keyword evidence="10 11" id="KW-0413">Isomerase</keyword>
<keyword evidence="4 11" id="KW-0378">Hydrolase</keyword>
<proteinExistence type="inferred from homology"/>
<dbReference type="RefSeq" id="WP_310356894.1">
    <property type="nucleotide sequence ID" value="NZ_JAVDVC010000002.1"/>
</dbReference>
<dbReference type="PANTHER" id="PTHR43788">
    <property type="entry name" value="DNA2/NAM7 HELICASE FAMILY MEMBER"/>
    <property type="match status" value="1"/>
</dbReference>
<comment type="miscellaneous">
    <text evidence="11">In the RecBCD complex, RecB has a slow 3'-5' helicase, an exonuclease activity and loads RecA onto ssDNA, RecD has a fast 5'-3' helicase activity, while RecC stimulates the ATPase and processivity of the RecB helicase and contributes to recognition of the Chi site.</text>
</comment>
<evidence type="ECO:0000256" key="5">
    <source>
        <dbReference type="ARBA" id="ARBA00022806"/>
    </source>
</evidence>
<evidence type="ECO:0000313" key="15">
    <source>
        <dbReference type="Proteomes" id="UP001252613"/>
    </source>
</evidence>
<evidence type="ECO:0000256" key="3">
    <source>
        <dbReference type="ARBA" id="ARBA00022763"/>
    </source>
</evidence>
<keyword evidence="3 11" id="KW-0227">DNA damage</keyword>
<dbReference type="NCBIfam" id="TIGR01447">
    <property type="entry name" value="recD"/>
    <property type="match status" value="1"/>
</dbReference>
<dbReference type="HAMAP" id="MF_01487">
    <property type="entry name" value="RecD"/>
    <property type="match status" value="1"/>
</dbReference>
<keyword evidence="7 11" id="KW-0067">ATP-binding</keyword>
<dbReference type="GO" id="GO:0003677">
    <property type="term" value="F:DNA binding"/>
    <property type="evidence" value="ECO:0007669"/>
    <property type="project" value="UniProtKB-UniRule"/>
</dbReference>
<dbReference type="Pfam" id="PF13538">
    <property type="entry name" value="UvrD_C_2"/>
    <property type="match status" value="1"/>
</dbReference>
<accession>A0AAW8M5C4</accession>
<reference evidence="14" key="1">
    <citation type="submission" date="2023-07" db="EMBL/GenBank/DDBJ databases">
        <title>Sorghum-associated microbial communities from plants grown in Nebraska, USA.</title>
        <authorList>
            <person name="Schachtman D."/>
        </authorList>
    </citation>
    <scope>NUCLEOTIDE SEQUENCE</scope>
    <source>
        <strain evidence="14">3432</strain>
    </source>
</reference>
<protein>
    <recommendedName>
        <fullName evidence="11">RecBCD enzyme subunit RecD</fullName>
        <ecNumber evidence="11">5.6.2.3</ecNumber>
    </recommendedName>
    <alternativeName>
        <fullName evidence="11">DNA 5'-3' helicase subunit RecD</fullName>
    </alternativeName>
    <alternativeName>
        <fullName evidence="11">Exonuclease V subunit RecD</fullName>
        <shortName evidence="11">ExoV subunit RecD</shortName>
    </alternativeName>
    <alternativeName>
        <fullName evidence="11">Helicase/nuclease RecBCD subunit RecD</fullName>
    </alternativeName>
</protein>
<keyword evidence="2 11" id="KW-0547">Nucleotide-binding</keyword>
<dbReference type="GO" id="GO:0043139">
    <property type="term" value="F:5'-3' DNA helicase activity"/>
    <property type="evidence" value="ECO:0007669"/>
    <property type="project" value="UniProtKB-UniRule"/>
</dbReference>
<dbReference type="InterPro" id="IPR050534">
    <property type="entry name" value="Coronavir_polyprotein_1ab"/>
</dbReference>
<keyword evidence="6 11" id="KW-0269">Exonuclease</keyword>
<dbReference type="Pfam" id="PF21185">
    <property type="entry name" value="RecD_N"/>
    <property type="match status" value="1"/>
</dbReference>
<dbReference type="Pfam" id="PF13245">
    <property type="entry name" value="AAA_19"/>
    <property type="match status" value="1"/>
</dbReference>
<name>A0AAW8M5C4_9PSED</name>
<evidence type="ECO:0000256" key="9">
    <source>
        <dbReference type="ARBA" id="ARBA00023204"/>
    </source>
</evidence>
<comment type="similarity">
    <text evidence="11">Belongs to the RecD family.</text>
</comment>